<protein>
    <recommendedName>
        <fullName evidence="11">Transport permease protein</fullName>
    </recommendedName>
</protein>
<dbReference type="PANTHER" id="PTHR30413">
    <property type="entry name" value="INNER MEMBRANE TRANSPORT PERMEASE"/>
    <property type="match status" value="1"/>
</dbReference>
<dbReference type="Pfam" id="PF01061">
    <property type="entry name" value="ABC2_membrane"/>
    <property type="match status" value="1"/>
</dbReference>
<evidence type="ECO:0000256" key="7">
    <source>
        <dbReference type="ARBA" id="ARBA00022903"/>
    </source>
</evidence>
<feature type="transmembrane region" description="Helical" evidence="11">
    <location>
        <begin position="34"/>
        <end position="55"/>
    </location>
</feature>
<dbReference type="InterPro" id="IPR000412">
    <property type="entry name" value="ABC_2_transport"/>
</dbReference>
<evidence type="ECO:0000256" key="4">
    <source>
        <dbReference type="ARBA" id="ARBA00022475"/>
    </source>
</evidence>
<feature type="transmembrane region" description="Helical" evidence="11">
    <location>
        <begin position="143"/>
        <end position="169"/>
    </location>
</feature>
<keyword evidence="6 11" id="KW-0812">Transmembrane</keyword>
<proteinExistence type="inferred from homology"/>
<dbReference type="AlphaFoldDB" id="A0A7V2WTW4"/>
<evidence type="ECO:0000256" key="6">
    <source>
        <dbReference type="ARBA" id="ARBA00022692"/>
    </source>
</evidence>
<feature type="transmembrane region" description="Helical" evidence="11">
    <location>
        <begin position="61"/>
        <end position="87"/>
    </location>
</feature>
<accession>A0A7V2WTW4</accession>
<keyword evidence="7" id="KW-0972">Capsule biogenesis/degradation</keyword>
<keyword evidence="3 11" id="KW-0813">Transport</keyword>
<evidence type="ECO:0000256" key="8">
    <source>
        <dbReference type="ARBA" id="ARBA00022989"/>
    </source>
</evidence>
<comment type="subcellular location">
    <subcellularLocation>
        <location evidence="11">Cell inner membrane</location>
        <topology evidence="11">Multi-pass membrane protein</topology>
    </subcellularLocation>
    <subcellularLocation>
        <location evidence="1">Cell membrane</location>
        <topology evidence="1">Multi-pass membrane protein</topology>
    </subcellularLocation>
</comment>
<evidence type="ECO:0000313" key="13">
    <source>
        <dbReference type="EMBL" id="HFC91448.1"/>
    </source>
</evidence>
<dbReference type="GO" id="GO:0015920">
    <property type="term" value="P:lipopolysaccharide transport"/>
    <property type="evidence" value="ECO:0007669"/>
    <property type="project" value="TreeGrafter"/>
</dbReference>
<dbReference type="GO" id="GO:0015774">
    <property type="term" value="P:polysaccharide transport"/>
    <property type="evidence" value="ECO:0007669"/>
    <property type="project" value="UniProtKB-KW"/>
</dbReference>
<evidence type="ECO:0000256" key="2">
    <source>
        <dbReference type="ARBA" id="ARBA00007783"/>
    </source>
</evidence>
<reference evidence="13" key="1">
    <citation type="journal article" date="2020" name="mSystems">
        <title>Genome- and Community-Level Interaction Insights into Carbon Utilization and Element Cycling Functions of Hydrothermarchaeota in Hydrothermal Sediment.</title>
        <authorList>
            <person name="Zhou Z."/>
            <person name="Liu Y."/>
            <person name="Xu W."/>
            <person name="Pan J."/>
            <person name="Luo Z.H."/>
            <person name="Li M."/>
        </authorList>
    </citation>
    <scope>NUCLEOTIDE SEQUENCE [LARGE SCALE GENOMIC DNA]</scope>
    <source>
        <strain evidence="13">HyVt-493</strain>
    </source>
</reference>
<organism evidence="13">
    <name type="scientific">Leucothrix mucor</name>
    <dbReference type="NCBI Taxonomy" id="45248"/>
    <lineage>
        <taxon>Bacteria</taxon>
        <taxon>Pseudomonadati</taxon>
        <taxon>Pseudomonadota</taxon>
        <taxon>Gammaproteobacteria</taxon>
        <taxon>Thiotrichales</taxon>
        <taxon>Thiotrichaceae</taxon>
        <taxon>Leucothrix</taxon>
    </lineage>
</organism>
<evidence type="ECO:0000256" key="5">
    <source>
        <dbReference type="ARBA" id="ARBA00022597"/>
    </source>
</evidence>
<comment type="similarity">
    <text evidence="2 11">Belongs to the ABC-2 integral membrane protein family.</text>
</comment>
<dbReference type="PANTHER" id="PTHR30413:SF10">
    <property type="entry name" value="CAPSULE POLYSACCHARIDE EXPORT INNER-MEMBRANE PROTEIN CTRC"/>
    <property type="match status" value="1"/>
</dbReference>
<keyword evidence="8 11" id="KW-1133">Transmembrane helix</keyword>
<evidence type="ECO:0000256" key="9">
    <source>
        <dbReference type="ARBA" id="ARBA00023047"/>
    </source>
</evidence>
<evidence type="ECO:0000259" key="12">
    <source>
        <dbReference type="PROSITE" id="PS51012"/>
    </source>
</evidence>
<dbReference type="GO" id="GO:0140359">
    <property type="term" value="F:ABC-type transporter activity"/>
    <property type="evidence" value="ECO:0007669"/>
    <property type="project" value="InterPro"/>
</dbReference>
<dbReference type="InterPro" id="IPR047817">
    <property type="entry name" value="ABC2_TM_bact-type"/>
</dbReference>
<feature type="domain" description="ABC transmembrane type-2" evidence="12">
    <location>
        <begin position="32"/>
        <end position="254"/>
    </location>
</feature>
<feature type="transmembrane region" description="Helical" evidence="11">
    <location>
        <begin position="108"/>
        <end position="131"/>
    </location>
</feature>
<evidence type="ECO:0000256" key="11">
    <source>
        <dbReference type="RuleBase" id="RU361157"/>
    </source>
</evidence>
<name>A0A7V2WTW4_LEUMU</name>
<dbReference type="GO" id="GO:0043190">
    <property type="term" value="C:ATP-binding cassette (ABC) transporter complex"/>
    <property type="evidence" value="ECO:0007669"/>
    <property type="project" value="InterPro"/>
</dbReference>
<dbReference type="InterPro" id="IPR013525">
    <property type="entry name" value="ABC2_TM"/>
</dbReference>
<comment type="caution">
    <text evidence="13">The sequence shown here is derived from an EMBL/GenBank/DDBJ whole genome shotgun (WGS) entry which is preliminary data.</text>
</comment>
<evidence type="ECO:0000256" key="3">
    <source>
        <dbReference type="ARBA" id="ARBA00022448"/>
    </source>
</evidence>
<dbReference type="Proteomes" id="UP000885750">
    <property type="component" value="Unassembled WGS sequence"/>
</dbReference>
<sequence length="262" mass="29876">MREFLNAFSVQRRVIFALILRETKTRYGKTRIGYLWALFEPMAHMLIFAAIFSFIGRSSPLGGSVAMLVLTGLFPYNLFFNLATQLLNAVGSNRVLLSYPHVTPFDVMVARSILEVATQVVVFSFVLLVLGTLDLWDMRVDSVIGLIMVVLVGSSLGVGLGLVNAVLAFRFPSYANIFGMIQRPMYFLSGIFFVVGYMSTDIQNIMYYNPIVHLIEWFRSAVYIGYESDFLDKQYLFNFTLTIVFLGLLLLRLVRHEIRQER</sequence>
<dbReference type="PROSITE" id="PS51012">
    <property type="entry name" value="ABC_TM2"/>
    <property type="match status" value="1"/>
</dbReference>
<evidence type="ECO:0000256" key="10">
    <source>
        <dbReference type="ARBA" id="ARBA00023136"/>
    </source>
</evidence>
<keyword evidence="10 11" id="KW-0472">Membrane</keyword>
<keyword evidence="9" id="KW-0625">Polysaccharide transport</keyword>
<feature type="transmembrane region" description="Helical" evidence="11">
    <location>
        <begin position="235"/>
        <end position="254"/>
    </location>
</feature>
<dbReference type="PRINTS" id="PR00164">
    <property type="entry name" value="ABC2TRNSPORT"/>
</dbReference>
<dbReference type="EMBL" id="DRMS01000051">
    <property type="protein sequence ID" value="HFC91448.1"/>
    <property type="molecule type" value="Genomic_DNA"/>
</dbReference>
<keyword evidence="4 11" id="KW-1003">Cell membrane</keyword>
<keyword evidence="5" id="KW-0762">Sugar transport</keyword>
<evidence type="ECO:0000256" key="1">
    <source>
        <dbReference type="ARBA" id="ARBA00004651"/>
    </source>
</evidence>
<feature type="transmembrane region" description="Helical" evidence="11">
    <location>
        <begin position="181"/>
        <end position="200"/>
    </location>
</feature>
<gene>
    <name evidence="13" type="ORF">ENJ51_01400</name>
</gene>